<sequence>MRRFRREEGNGSREVEGEEQAVDAQARVNPGGEILLQNMHPQVEEDAPQAVADEQSENVPEAAVHPEGMIGGQHPINPVEAGNFPIHPNEEGGEAGNRMERTPNEPSPKQKKICIMVMFVIIFYLIIGTIYFNAYKFQTQNETIPLTDIDVNVTTPVTTTIFTITT</sequence>
<feature type="region of interest" description="Disordered" evidence="1">
    <location>
        <begin position="45"/>
        <end position="107"/>
    </location>
</feature>
<protein>
    <submittedName>
        <fullName evidence="3">Uncharacterized protein</fullName>
    </submittedName>
</protein>
<keyword evidence="2" id="KW-0472">Membrane</keyword>
<evidence type="ECO:0000256" key="1">
    <source>
        <dbReference type="SAM" id="MobiDB-lite"/>
    </source>
</evidence>
<accession>A0AAV1YZZ4</accession>
<reference evidence="3 4" key="1">
    <citation type="submission" date="2024-04" db="EMBL/GenBank/DDBJ databases">
        <authorList>
            <person name="Rising A."/>
            <person name="Reimegard J."/>
            <person name="Sonavane S."/>
            <person name="Akerstrom W."/>
            <person name="Nylinder S."/>
            <person name="Hedman E."/>
            <person name="Kallberg Y."/>
        </authorList>
    </citation>
    <scope>NUCLEOTIDE SEQUENCE [LARGE SCALE GENOMIC DNA]</scope>
</reference>
<dbReference type="EMBL" id="CAXIEN010000014">
    <property type="protein sequence ID" value="CAL1264816.1"/>
    <property type="molecule type" value="Genomic_DNA"/>
</dbReference>
<dbReference type="Proteomes" id="UP001497382">
    <property type="component" value="Unassembled WGS sequence"/>
</dbReference>
<name>A0AAV1YZZ4_9ARAC</name>
<dbReference type="AlphaFoldDB" id="A0AAV1YZZ4"/>
<organism evidence="3 4">
    <name type="scientific">Larinioides sclopetarius</name>
    <dbReference type="NCBI Taxonomy" id="280406"/>
    <lineage>
        <taxon>Eukaryota</taxon>
        <taxon>Metazoa</taxon>
        <taxon>Ecdysozoa</taxon>
        <taxon>Arthropoda</taxon>
        <taxon>Chelicerata</taxon>
        <taxon>Arachnida</taxon>
        <taxon>Araneae</taxon>
        <taxon>Araneomorphae</taxon>
        <taxon>Entelegynae</taxon>
        <taxon>Araneoidea</taxon>
        <taxon>Araneidae</taxon>
        <taxon>Larinioides</taxon>
    </lineage>
</organism>
<feature type="transmembrane region" description="Helical" evidence="2">
    <location>
        <begin position="113"/>
        <end position="132"/>
    </location>
</feature>
<proteinExistence type="predicted"/>
<comment type="caution">
    <text evidence="3">The sequence shown here is derived from an EMBL/GenBank/DDBJ whole genome shotgun (WGS) entry which is preliminary data.</text>
</comment>
<evidence type="ECO:0000313" key="3">
    <source>
        <dbReference type="EMBL" id="CAL1264816.1"/>
    </source>
</evidence>
<gene>
    <name evidence="3" type="ORF">LARSCL_LOCUS2174</name>
</gene>
<evidence type="ECO:0000256" key="2">
    <source>
        <dbReference type="SAM" id="Phobius"/>
    </source>
</evidence>
<keyword evidence="2" id="KW-0812">Transmembrane</keyword>
<evidence type="ECO:0000313" key="4">
    <source>
        <dbReference type="Proteomes" id="UP001497382"/>
    </source>
</evidence>
<keyword evidence="2" id="KW-1133">Transmembrane helix</keyword>
<keyword evidence="4" id="KW-1185">Reference proteome</keyword>
<feature type="region of interest" description="Disordered" evidence="1">
    <location>
        <begin position="1"/>
        <end position="31"/>
    </location>
</feature>
<feature type="compositionally biased region" description="Basic and acidic residues" evidence="1">
    <location>
        <begin position="1"/>
        <end position="15"/>
    </location>
</feature>